<dbReference type="AlphaFoldDB" id="A0A1F6T9P5"/>
<dbReference type="Pfam" id="PF09242">
    <property type="entry name" value="FCSD-flav_bind"/>
    <property type="match status" value="1"/>
</dbReference>
<dbReference type="Pfam" id="PF07992">
    <property type="entry name" value="Pyr_redox_2"/>
    <property type="match status" value="1"/>
</dbReference>
<sequence length="430" mass="45525">MSRITRRDFLKLTGGAGAASALGMLGVSSAHAAKHGKMGAHVVVVGGGFGGATCAKYLKRAGINVTLIEPSTKFITCPFSNYVIGGTHKIENITHTYDALKKSGVNVVHDTVTGIDAAGKSVKLKGGKTLKYDRLVVSPGIDFKWNAIKGYDEKASNVMPHAWKAGPQTLLLRKQLETMKDGGTFIMVAPPNPFRCPPGPYERASMVAHYFKQHKPKSKILILDAKDDFSKKSLFMDGWNKLYPGMIEWVPGAKGGKVSAVDTKTMTVMGELDKHKGAVVNVIPAQTAGGIAIKAGLANETGFCPVDFKTFESKIHKGIHVIGDSSIVGAALPKSGFAANSEAKMCASAIAAMLKGESVADVSFVNTCYSLIAPNYGISVAGVYRVTEKGIVPVEGSGGVSPKEATDAFRAEEAKYAYGWYASITADTWG</sequence>
<keyword evidence="3" id="KW-0732">Signal</keyword>
<dbReference type="SUPFAM" id="SSF51905">
    <property type="entry name" value="FAD/NAD(P)-binding domain"/>
    <property type="match status" value="2"/>
</dbReference>
<dbReference type="GO" id="GO:0016491">
    <property type="term" value="F:oxidoreductase activity"/>
    <property type="evidence" value="ECO:0007669"/>
    <property type="project" value="InterPro"/>
</dbReference>
<evidence type="ECO:0008006" key="9">
    <source>
        <dbReference type="Google" id="ProtNLM"/>
    </source>
</evidence>
<proteinExistence type="predicted"/>
<feature type="domain" description="Flavocytochrome c sulphide dehydrogenase flavin-binding" evidence="5">
    <location>
        <begin position="362"/>
        <end position="429"/>
    </location>
</feature>
<feature type="chain" id="PRO_5009526617" description="Cytochrome C" evidence="3">
    <location>
        <begin position="33"/>
        <end position="430"/>
    </location>
</feature>
<evidence type="ECO:0000256" key="2">
    <source>
        <dbReference type="ARBA" id="ARBA00022827"/>
    </source>
</evidence>
<dbReference type="PANTHER" id="PTHR43755:SF1">
    <property type="entry name" value="FAD-DEPENDENT PYRIDINE NUCLEOTIDE-DISULPHIDE OXIDOREDUCTASE"/>
    <property type="match status" value="1"/>
</dbReference>
<dbReference type="InterPro" id="IPR015323">
    <property type="entry name" value="FlavoCytC_S_DH_flav-bd"/>
</dbReference>
<comment type="caution">
    <text evidence="7">The sequence shown here is derived from an EMBL/GenBank/DDBJ whole genome shotgun (WGS) entry which is preliminary data.</text>
</comment>
<dbReference type="PROSITE" id="PS51318">
    <property type="entry name" value="TAT"/>
    <property type="match status" value="1"/>
</dbReference>
<dbReference type="InterPro" id="IPR023753">
    <property type="entry name" value="FAD/NAD-binding_dom"/>
</dbReference>
<accession>A0A1F6T9P5</accession>
<dbReference type="PANTHER" id="PTHR43755">
    <property type="match status" value="1"/>
</dbReference>
<dbReference type="Gene3D" id="3.90.760.10">
    <property type="entry name" value="Flavocytochrome c sulphide dehydrogenase, flavin-binding domain"/>
    <property type="match status" value="1"/>
</dbReference>
<keyword evidence="2" id="KW-0274">FAD</keyword>
<name>A0A1F6T9P5_9PROT</name>
<dbReference type="NCBIfam" id="TIGR01409">
    <property type="entry name" value="TAT_signal_seq"/>
    <property type="match status" value="1"/>
</dbReference>
<evidence type="ECO:0000313" key="8">
    <source>
        <dbReference type="Proteomes" id="UP000177925"/>
    </source>
</evidence>
<dbReference type="Proteomes" id="UP000177925">
    <property type="component" value="Unassembled WGS sequence"/>
</dbReference>
<feature type="domain" description="FAD/NAD(P)-binding" evidence="4">
    <location>
        <begin position="41"/>
        <end position="151"/>
    </location>
</feature>
<dbReference type="InterPro" id="IPR037092">
    <property type="entry name" value="FlavoCytC_S_DH_flav-bd_sf"/>
</dbReference>
<keyword evidence="1" id="KW-0285">Flavoprotein</keyword>
<evidence type="ECO:0000259" key="4">
    <source>
        <dbReference type="Pfam" id="PF07992"/>
    </source>
</evidence>
<dbReference type="InterPro" id="IPR019546">
    <property type="entry name" value="TAT_signal_bac_arc"/>
</dbReference>
<dbReference type="Pfam" id="PF21706">
    <property type="entry name" value="FCSD_central"/>
    <property type="match status" value="1"/>
</dbReference>
<dbReference type="InterPro" id="IPR052541">
    <property type="entry name" value="SQRD"/>
</dbReference>
<dbReference type="GO" id="GO:0050660">
    <property type="term" value="F:flavin adenine dinucleotide binding"/>
    <property type="evidence" value="ECO:0007669"/>
    <property type="project" value="InterPro"/>
</dbReference>
<feature type="signal peptide" evidence="3">
    <location>
        <begin position="1"/>
        <end position="32"/>
    </location>
</feature>
<dbReference type="STRING" id="1817758.A2150_04545"/>
<evidence type="ECO:0000313" key="7">
    <source>
        <dbReference type="EMBL" id="OGI41765.1"/>
    </source>
</evidence>
<dbReference type="InterPro" id="IPR049386">
    <property type="entry name" value="FCSD_central"/>
</dbReference>
<reference evidence="7 8" key="1">
    <citation type="journal article" date="2016" name="Nat. Commun.">
        <title>Thousands of microbial genomes shed light on interconnected biogeochemical processes in an aquifer system.</title>
        <authorList>
            <person name="Anantharaman K."/>
            <person name="Brown C.T."/>
            <person name="Hug L.A."/>
            <person name="Sharon I."/>
            <person name="Castelle C.J."/>
            <person name="Probst A.J."/>
            <person name="Thomas B.C."/>
            <person name="Singh A."/>
            <person name="Wilkins M.J."/>
            <person name="Karaoz U."/>
            <person name="Brodie E.L."/>
            <person name="Williams K.H."/>
            <person name="Hubbard S.S."/>
            <person name="Banfield J.F."/>
        </authorList>
    </citation>
    <scope>NUCLEOTIDE SEQUENCE [LARGE SCALE GENOMIC DNA]</scope>
</reference>
<organism evidence="7 8">
    <name type="scientific">Candidatus Muproteobacteria bacterium RBG_16_64_11</name>
    <dbReference type="NCBI Taxonomy" id="1817758"/>
    <lineage>
        <taxon>Bacteria</taxon>
        <taxon>Pseudomonadati</taxon>
        <taxon>Pseudomonadota</taxon>
        <taxon>Candidatus Muproteobacteria</taxon>
    </lineage>
</organism>
<evidence type="ECO:0000259" key="6">
    <source>
        <dbReference type="Pfam" id="PF21706"/>
    </source>
</evidence>
<protein>
    <recommendedName>
        <fullName evidence="9">Cytochrome C</fullName>
    </recommendedName>
</protein>
<evidence type="ECO:0000256" key="1">
    <source>
        <dbReference type="ARBA" id="ARBA00022630"/>
    </source>
</evidence>
<dbReference type="InterPro" id="IPR006311">
    <property type="entry name" value="TAT_signal"/>
</dbReference>
<dbReference type="InterPro" id="IPR036188">
    <property type="entry name" value="FAD/NAD-bd_sf"/>
</dbReference>
<feature type="domain" description="Sulfide dehydrogenase [flavocytochrome c] flavoprotein chain central" evidence="6">
    <location>
        <begin position="169"/>
        <end position="284"/>
    </location>
</feature>
<dbReference type="SUPFAM" id="SSF55424">
    <property type="entry name" value="FAD/NAD-linked reductases, dimerisation (C-terminal) domain"/>
    <property type="match status" value="1"/>
</dbReference>
<dbReference type="EMBL" id="MFSS01000117">
    <property type="protein sequence ID" value="OGI41765.1"/>
    <property type="molecule type" value="Genomic_DNA"/>
</dbReference>
<dbReference type="Pfam" id="PF10518">
    <property type="entry name" value="TAT_signal"/>
    <property type="match status" value="1"/>
</dbReference>
<dbReference type="InterPro" id="IPR016156">
    <property type="entry name" value="FAD/NAD-linked_Rdtase_dimer_sf"/>
</dbReference>
<dbReference type="Gene3D" id="3.50.50.60">
    <property type="entry name" value="FAD/NAD(P)-binding domain"/>
    <property type="match status" value="2"/>
</dbReference>
<evidence type="ECO:0000256" key="3">
    <source>
        <dbReference type="SAM" id="SignalP"/>
    </source>
</evidence>
<evidence type="ECO:0000259" key="5">
    <source>
        <dbReference type="Pfam" id="PF09242"/>
    </source>
</evidence>
<dbReference type="FunFam" id="3.50.50.60:FF:000234">
    <property type="entry name" value="Flavocytochrome C sulfide dehydrogenase"/>
    <property type="match status" value="1"/>
</dbReference>
<gene>
    <name evidence="7" type="ORF">A2150_04545</name>
</gene>